<gene>
    <name evidence="1" type="ordered locus">Cyan7425_0179</name>
</gene>
<keyword evidence="1" id="KW-0614">Plasmid</keyword>
<sequence length="45" mass="5035">MRRAEVARPDQEKCCLCAKLTAQEAQHHHGPEGDGCWTPPVCYNP</sequence>
<dbReference type="KEGG" id="cyn:Cyan7425_0179"/>
<geneLocation type="plasmid" evidence="1">
    <name>pP742502</name>
</geneLocation>
<dbReference type="HOGENOM" id="CLU_3198808_0_0_3"/>
<dbReference type="AlphaFoldDB" id="B8HZM6"/>
<evidence type="ECO:0000313" key="1">
    <source>
        <dbReference type="EMBL" id="ACL47874.1"/>
    </source>
</evidence>
<reference evidence="1" key="1">
    <citation type="submission" date="2009-01" db="EMBL/GenBank/DDBJ databases">
        <title>Complete sequence of plasmid2 Cyanothece sp. PCC 7425.</title>
        <authorList>
            <consortium name="US DOE Joint Genome Institute"/>
            <person name="Lucas S."/>
            <person name="Copeland A."/>
            <person name="Lapidus A."/>
            <person name="Glavina del Rio T."/>
            <person name="Dalin E."/>
            <person name="Tice H."/>
            <person name="Bruce D."/>
            <person name="Goodwin L."/>
            <person name="Pitluck S."/>
            <person name="Sims D."/>
            <person name="Meineke L."/>
            <person name="Brettin T."/>
            <person name="Detter J.C."/>
            <person name="Han C."/>
            <person name="Larimer F."/>
            <person name="Land M."/>
            <person name="Hauser L."/>
            <person name="Kyrpides N."/>
            <person name="Ovchinnikova G."/>
            <person name="Liberton M."/>
            <person name="Stoeckel J."/>
            <person name="Banerjee A."/>
            <person name="Singh A."/>
            <person name="Page L."/>
            <person name="Sato H."/>
            <person name="Zhao L."/>
            <person name="Sherman L."/>
            <person name="Pakrasi H."/>
            <person name="Richardson P."/>
        </authorList>
    </citation>
    <scope>NUCLEOTIDE SEQUENCE</scope>
    <source>
        <strain evidence="1">PCC 7425</strain>
        <plasmid evidence="1">pP742502</plasmid>
    </source>
</reference>
<dbReference type="EMBL" id="CP001346">
    <property type="protein sequence ID" value="ACL47874.1"/>
    <property type="molecule type" value="Genomic_DNA"/>
</dbReference>
<accession>B8HZM6</accession>
<name>B8HZM6_CYAP4</name>
<proteinExistence type="predicted"/>
<protein>
    <submittedName>
        <fullName evidence="1">Uncharacterized protein</fullName>
    </submittedName>
</protein>
<organism evidence="1">
    <name type="scientific">Cyanothece sp. (strain PCC 7425 / ATCC 29141)</name>
    <dbReference type="NCBI Taxonomy" id="395961"/>
    <lineage>
        <taxon>Bacteria</taxon>
        <taxon>Bacillati</taxon>
        <taxon>Cyanobacteriota</taxon>
        <taxon>Cyanophyceae</taxon>
        <taxon>Gomontiellales</taxon>
        <taxon>Cyanothecaceae</taxon>
        <taxon>Cyanothece</taxon>
    </lineage>
</organism>